<proteinExistence type="predicted"/>
<gene>
    <name evidence="1" type="ORF">EVAR_28627_1</name>
</gene>
<name>A0A4C1XUG8_EUMVA</name>
<protein>
    <submittedName>
        <fullName evidence="1">Uncharacterized protein</fullName>
    </submittedName>
</protein>
<dbReference type="Proteomes" id="UP000299102">
    <property type="component" value="Unassembled WGS sequence"/>
</dbReference>
<reference evidence="1 2" key="1">
    <citation type="journal article" date="2019" name="Commun. Biol.">
        <title>The bagworm genome reveals a unique fibroin gene that provides high tensile strength.</title>
        <authorList>
            <person name="Kono N."/>
            <person name="Nakamura H."/>
            <person name="Ohtoshi R."/>
            <person name="Tomita M."/>
            <person name="Numata K."/>
            <person name="Arakawa K."/>
        </authorList>
    </citation>
    <scope>NUCLEOTIDE SEQUENCE [LARGE SCALE GENOMIC DNA]</scope>
</reference>
<organism evidence="1 2">
    <name type="scientific">Eumeta variegata</name>
    <name type="common">Bagworm moth</name>
    <name type="synonym">Eumeta japonica</name>
    <dbReference type="NCBI Taxonomy" id="151549"/>
    <lineage>
        <taxon>Eukaryota</taxon>
        <taxon>Metazoa</taxon>
        <taxon>Ecdysozoa</taxon>
        <taxon>Arthropoda</taxon>
        <taxon>Hexapoda</taxon>
        <taxon>Insecta</taxon>
        <taxon>Pterygota</taxon>
        <taxon>Neoptera</taxon>
        <taxon>Endopterygota</taxon>
        <taxon>Lepidoptera</taxon>
        <taxon>Glossata</taxon>
        <taxon>Ditrysia</taxon>
        <taxon>Tineoidea</taxon>
        <taxon>Psychidae</taxon>
        <taxon>Oiketicinae</taxon>
        <taxon>Eumeta</taxon>
    </lineage>
</organism>
<accession>A0A4C1XUG8</accession>
<comment type="caution">
    <text evidence="1">The sequence shown here is derived from an EMBL/GenBank/DDBJ whole genome shotgun (WGS) entry which is preliminary data.</text>
</comment>
<sequence>MFKPETLQGGLVLGVANRVTAPLFAGWKKTAPPATTAGWALDVLPGGALEQHSSGLQSLHGSCLLRVLSEILCFI</sequence>
<keyword evidence="2" id="KW-1185">Reference proteome</keyword>
<dbReference type="AlphaFoldDB" id="A0A4C1XUG8"/>
<dbReference type="EMBL" id="BGZK01000966">
    <property type="protein sequence ID" value="GBP66760.1"/>
    <property type="molecule type" value="Genomic_DNA"/>
</dbReference>
<evidence type="ECO:0000313" key="2">
    <source>
        <dbReference type="Proteomes" id="UP000299102"/>
    </source>
</evidence>
<evidence type="ECO:0000313" key="1">
    <source>
        <dbReference type="EMBL" id="GBP66760.1"/>
    </source>
</evidence>